<feature type="region of interest" description="Disordered" evidence="8">
    <location>
        <begin position="1"/>
        <end position="33"/>
    </location>
</feature>
<sequence length="252" mass="26415">MSGAETRSGTADNHVFNRTTDVPLSDPPAEQSTAGIVHDLGNLIQVASSALNQVARDPSVSTAPALDPVIASARTALQQAAALVRETVGRAAASHRAPEHASVGACLAEVENLVRSAWEPNVRLEVRLGRDLPAAKCDPLGLQNAVLNLVFNARDAMPYGGFISINAAVVVQDPGTVVELRIEDSGIGMTRETVLRAFDPFFTTKGTGLGGVGLPMVKHFAERHGGRVDIESAVGSGTTVILRLPAMEARQD</sequence>
<evidence type="ECO:0000256" key="6">
    <source>
        <dbReference type="ARBA" id="ARBA00022840"/>
    </source>
</evidence>
<dbReference type="Gene3D" id="3.30.565.10">
    <property type="entry name" value="Histidine kinase-like ATPase, C-terminal domain"/>
    <property type="match status" value="1"/>
</dbReference>
<proteinExistence type="predicted"/>
<dbReference type="PANTHER" id="PTHR43065:SF46">
    <property type="entry name" value="C4-DICARBOXYLATE TRANSPORT SENSOR PROTEIN DCTB"/>
    <property type="match status" value="1"/>
</dbReference>
<feature type="domain" description="Histidine kinase" evidence="9">
    <location>
        <begin position="35"/>
        <end position="248"/>
    </location>
</feature>
<evidence type="ECO:0000313" key="10">
    <source>
        <dbReference type="EMBL" id="SDK56634.1"/>
    </source>
</evidence>
<keyword evidence="7" id="KW-0902">Two-component regulatory system</keyword>
<dbReference type="PROSITE" id="PS50109">
    <property type="entry name" value="HIS_KIN"/>
    <property type="match status" value="1"/>
</dbReference>
<dbReference type="InterPro" id="IPR004358">
    <property type="entry name" value="Sig_transdc_His_kin-like_C"/>
</dbReference>
<dbReference type="InterPro" id="IPR003594">
    <property type="entry name" value="HATPase_dom"/>
</dbReference>
<protein>
    <recommendedName>
        <fullName evidence="2">histidine kinase</fullName>
        <ecNumber evidence="2">2.7.13.3</ecNumber>
    </recommendedName>
</protein>
<evidence type="ECO:0000256" key="3">
    <source>
        <dbReference type="ARBA" id="ARBA00022679"/>
    </source>
</evidence>
<evidence type="ECO:0000256" key="5">
    <source>
        <dbReference type="ARBA" id="ARBA00022777"/>
    </source>
</evidence>
<dbReference type="EC" id="2.7.13.3" evidence="2"/>
<name>A0A1G9CYY5_9HYPH</name>
<dbReference type="InterPro" id="IPR036890">
    <property type="entry name" value="HATPase_C_sf"/>
</dbReference>
<dbReference type="SUPFAM" id="SSF55874">
    <property type="entry name" value="ATPase domain of HSP90 chaperone/DNA topoisomerase II/histidine kinase"/>
    <property type="match status" value="1"/>
</dbReference>
<dbReference type="GO" id="GO:0000160">
    <property type="term" value="P:phosphorelay signal transduction system"/>
    <property type="evidence" value="ECO:0007669"/>
    <property type="project" value="UniProtKB-KW"/>
</dbReference>
<accession>A0A1G9CYY5</accession>
<organism evidence="10 11">
    <name type="scientific">Mesorhizobium muleiense</name>
    <dbReference type="NCBI Taxonomy" id="1004279"/>
    <lineage>
        <taxon>Bacteria</taxon>
        <taxon>Pseudomonadati</taxon>
        <taxon>Pseudomonadota</taxon>
        <taxon>Alphaproteobacteria</taxon>
        <taxon>Hyphomicrobiales</taxon>
        <taxon>Phyllobacteriaceae</taxon>
        <taxon>Mesorhizobium</taxon>
    </lineage>
</organism>
<dbReference type="AlphaFoldDB" id="A0A1G9CYY5"/>
<evidence type="ECO:0000256" key="4">
    <source>
        <dbReference type="ARBA" id="ARBA00022741"/>
    </source>
</evidence>
<dbReference type="PRINTS" id="PR00344">
    <property type="entry name" value="BCTRLSENSOR"/>
</dbReference>
<evidence type="ECO:0000256" key="1">
    <source>
        <dbReference type="ARBA" id="ARBA00000085"/>
    </source>
</evidence>
<gene>
    <name evidence="10" type="ORF">SAMN05428953_1176</name>
</gene>
<reference evidence="11" key="1">
    <citation type="submission" date="2016-10" db="EMBL/GenBank/DDBJ databases">
        <authorList>
            <person name="Varghese N."/>
            <person name="Submissions S."/>
        </authorList>
    </citation>
    <scope>NUCLEOTIDE SEQUENCE [LARGE SCALE GENOMIC DNA]</scope>
    <source>
        <strain evidence="11">CGMCC 1.11022</strain>
    </source>
</reference>
<dbReference type="InterPro" id="IPR005467">
    <property type="entry name" value="His_kinase_dom"/>
</dbReference>
<dbReference type="Pfam" id="PF02518">
    <property type="entry name" value="HATPase_c"/>
    <property type="match status" value="1"/>
</dbReference>
<keyword evidence="3" id="KW-0808">Transferase</keyword>
<evidence type="ECO:0000256" key="8">
    <source>
        <dbReference type="SAM" id="MobiDB-lite"/>
    </source>
</evidence>
<dbReference type="SMART" id="SM00387">
    <property type="entry name" value="HATPase_c"/>
    <property type="match status" value="1"/>
</dbReference>
<evidence type="ECO:0000313" key="11">
    <source>
        <dbReference type="Proteomes" id="UP000198894"/>
    </source>
</evidence>
<keyword evidence="6" id="KW-0067">ATP-binding</keyword>
<keyword evidence="11" id="KW-1185">Reference proteome</keyword>
<dbReference type="PANTHER" id="PTHR43065">
    <property type="entry name" value="SENSOR HISTIDINE KINASE"/>
    <property type="match status" value="1"/>
</dbReference>
<dbReference type="RefSeq" id="WP_091597555.1">
    <property type="nucleotide sequence ID" value="NZ_FNEE01000017.1"/>
</dbReference>
<evidence type="ECO:0000256" key="2">
    <source>
        <dbReference type="ARBA" id="ARBA00012438"/>
    </source>
</evidence>
<keyword evidence="5 10" id="KW-0418">Kinase</keyword>
<comment type="catalytic activity">
    <reaction evidence="1">
        <text>ATP + protein L-histidine = ADP + protein N-phospho-L-histidine.</text>
        <dbReference type="EC" id="2.7.13.3"/>
    </reaction>
</comment>
<evidence type="ECO:0000259" key="9">
    <source>
        <dbReference type="PROSITE" id="PS50109"/>
    </source>
</evidence>
<keyword evidence="4" id="KW-0547">Nucleotide-binding</keyword>
<dbReference type="EMBL" id="FNEE01000017">
    <property type="protein sequence ID" value="SDK56634.1"/>
    <property type="molecule type" value="Genomic_DNA"/>
</dbReference>
<dbReference type="Proteomes" id="UP000198894">
    <property type="component" value="Unassembled WGS sequence"/>
</dbReference>
<dbReference type="GO" id="GO:0005524">
    <property type="term" value="F:ATP binding"/>
    <property type="evidence" value="ECO:0007669"/>
    <property type="project" value="UniProtKB-KW"/>
</dbReference>
<feature type="compositionally biased region" description="Polar residues" evidence="8">
    <location>
        <begin position="1"/>
        <end position="22"/>
    </location>
</feature>
<dbReference type="GO" id="GO:0004673">
    <property type="term" value="F:protein histidine kinase activity"/>
    <property type="evidence" value="ECO:0007669"/>
    <property type="project" value="UniProtKB-EC"/>
</dbReference>
<evidence type="ECO:0000256" key="7">
    <source>
        <dbReference type="ARBA" id="ARBA00023012"/>
    </source>
</evidence>